<feature type="domain" description="Transcription factor CBF/NF-Y/archaeal histone" evidence="4">
    <location>
        <begin position="89"/>
        <end position="152"/>
    </location>
</feature>
<dbReference type="GO" id="GO:0046982">
    <property type="term" value="F:protein heterodimerization activity"/>
    <property type="evidence" value="ECO:0007669"/>
    <property type="project" value="InterPro"/>
</dbReference>
<evidence type="ECO:0000259" key="4">
    <source>
        <dbReference type="Pfam" id="PF00808"/>
    </source>
</evidence>
<evidence type="ECO:0000313" key="6">
    <source>
        <dbReference type="Proteomes" id="UP001187192"/>
    </source>
</evidence>
<organism evidence="5 6">
    <name type="scientific">Ficus carica</name>
    <name type="common">Common fig</name>
    <dbReference type="NCBI Taxonomy" id="3494"/>
    <lineage>
        <taxon>Eukaryota</taxon>
        <taxon>Viridiplantae</taxon>
        <taxon>Streptophyta</taxon>
        <taxon>Embryophyta</taxon>
        <taxon>Tracheophyta</taxon>
        <taxon>Spermatophyta</taxon>
        <taxon>Magnoliopsida</taxon>
        <taxon>eudicotyledons</taxon>
        <taxon>Gunneridae</taxon>
        <taxon>Pentapetalae</taxon>
        <taxon>rosids</taxon>
        <taxon>fabids</taxon>
        <taxon>Rosales</taxon>
        <taxon>Moraceae</taxon>
        <taxon>Ficeae</taxon>
        <taxon>Ficus</taxon>
    </lineage>
</organism>
<accession>A0AA87Z3T6</accession>
<reference evidence="5" key="1">
    <citation type="submission" date="2023-07" db="EMBL/GenBank/DDBJ databases">
        <title>draft genome sequence of fig (Ficus carica).</title>
        <authorList>
            <person name="Takahashi T."/>
            <person name="Nishimura K."/>
        </authorList>
    </citation>
    <scope>NUCLEOTIDE SEQUENCE</scope>
</reference>
<dbReference type="AlphaFoldDB" id="A0AA87Z3T6"/>
<dbReference type="Pfam" id="PF00808">
    <property type="entry name" value="CBFD_NFYB_HMF"/>
    <property type="match status" value="1"/>
</dbReference>
<dbReference type="PANTHER" id="PTHR10252:SF93">
    <property type="entry name" value="DNA POLYMERASE II SUBUNIT B3-1"/>
    <property type="match status" value="1"/>
</dbReference>
<feature type="region of interest" description="Disordered" evidence="3">
    <location>
        <begin position="1"/>
        <end position="82"/>
    </location>
</feature>
<evidence type="ECO:0000256" key="3">
    <source>
        <dbReference type="SAM" id="MobiDB-lite"/>
    </source>
</evidence>
<dbReference type="GO" id="GO:0000976">
    <property type="term" value="F:transcription cis-regulatory region binding"/>
    <property type="evidence" value="ECO:0007669"/>
    <property type="project" value="TreeGrafter"/>
</dbReference>
<evidence type="ECO:0000256" key="1">
    <source>
        <dbReference type="ARBA" id="ARBA00004123"/>
    </source>
</evidence>
<comment type="subcellular location">
    <subcellularLocation>
        <location evidence="1">Nucleus</location>
    </subcellularLocation>
</comment>
<dbReference type="Gene3D" id="1.10.20.10">
    <property type="entry name" value="Histone, subunit A"/>
    <property type="match status" value="1"/>
</dbReference>
<evidence type="ECO:0000313" key="5">
    <source>
        <dbReference type="EMBL" id="GMN24710.1"/>
    </source>
</evidence>
<sequence>MVSAQKSAPEKKRKKTIKVNNSAKKKKDDNKNKTPNGGMVPVTHSSSSSDSRNDVETGVEITQKPTGGKISKQKAKRQFAEKEDANLNKFPMERVRRIIRSEDSDMRITNEAVFLVNKATEKFLEKFCDEAYICSVQDRKKSLAYKHLSSVVSKRKRYDFLSDFVPEKVKAEDALAERKLMEPETA</sequence>
<comment type="caution">
    <text evidence="5">The sequence shown here is derived from an EMBL/GenBank/DDBJ whole genome shotgun (WGS) entry which is preliminary data.</text>
</comment>
<dbReference type="FunFam" id="1.10.20.10:FF:000109">
    <property type="entry name" value="Nuclear factor Y subunit C10"/>
    <property type="match status" value="1"/>
</dbReference>
<dbReference type="EMBL" id="BTGU01000001">
    <property type="protein sequence ID" value="GMN24710.1"/>
    <property type="molecule type" value="Genomic_DNA"/>
</dbReference>
<dbReference type="InterPro" id="IPR009072">
    <property type="entry name" value="Histone-fold"/>
</dbReference>
<dbReference type="Proteomes" id="UP001187192">
    <property type="component" value="Unassembled WGS sequence"/>
</dbReference>
<dbReference type="InterPro" id="IPR050568">
    <property type="entry name" value="Transcr_DNA_Rep_Reg"/>
</dbReference>
<dbReference type="SUPFAM" id="SSF47113">
    <property type="entry name" value="Histone-fold"/>
    <property type="match status" value="1"/>
</dbReference>
<dbReference type="GO" id="GO:0005634">
    <property type="term" value="C:nucleus"/>
    <property type="evidence" value="ECO:0007669"/>
    <property type="project" value="UniProtKB-SubCell"/>
</dbReference>
<proteinExistence type="predicted"/>
<evidence type="ECO:0000256" key="2">
    <source>
        <dbReference type="ARBA" id="ARBA00023242"/>
    </source>
</evidence>
<dbReference type="InterPro" id="IPR003958">
    <property type="entry name" value="CBFA_NFYB_domain"/>
</dbReference>
<gene>
    <name evidence="5" type="ORF">TIFTF001_000674</name>
</gene>
<dbReference type="PANTHER" id="PTHR10252">
    <property type="entry name" value="HISTONE-LIKE TRANSCRIPTION FACTOR CCAAT-RELATED"/>
    <property type="match status" value="1"/>
</dbReference>
<keyword evidence="2" id="KW-0539">Nucleus</keyword>
<dbReference type="GO" id="GO:0006355">
    <property type="term" value="P:regulation of DNA-templated transcription"/>
    <property type="evidence" value="ECO:0007669"/>
    <property type="project" value="TreeGrafter"/>
</dbReference>
<name>A0AA87Z3T6_FICCA</name>
<keyword evidence="6" id="KW-1185">Reference proteome</keyword>
<protein>
    <recommendedName>
        <fullName evidence="4">Transcription factor CBF/NF-Y/archaeal histone domain-containing protein</fullName>
    </recommendedName>
</protein>